<dbReference type="Proteomes" id="UP000503440">
    <property type="component" value="Plasmid pB18-4"/>
</dbReference>
<dbReference type="AlphaFoldDB" id="A0A6C0Y7B9"/>
<protein>
    <submittedName>
        <fullName evidence="2">Uncharacterized protein</fullName>
    </submittedName>
</protein>
<feature type="transmembrane region" description="Helical" evidence="1">
    <location>
        <begin position="285"/>
        <end position="302"/>
    </location>
</feature>
<feature type="transmembrane region" description="Helical" evidence="1">
    <location>
        <begin position="246"/>
        <end position="264"/>
    </location>
</feature>
<name>A0A6C0Y7B9_9GAMM</name>
<proteinExistence type="predicted"/>
<evidence type="ECO:0000313" key="3">
    <source>
        <dbReference type="Proteomes" id="UP000503440"/>
    </source>
</evidence>
<dbReference type="EMBL" id="CP044459">
    <property type="protein sequence ID" value="QIC72141.1"/>
    <property type="molecule type" value="Genomic_DNA"/>
</dbReference>
<keyword evidence="1" id="KW-0812">Transmembrane</keyword>
<gene>
    <name evidence="2" type="ORF">FSC09_17430</name>
</gene>
<evidence type="ECO:0000313" key="2">
    <source>
        <dbReference type="EMBL" id="QIC72141.1"/>
    </source>
</evidence>
<geneLocation type="plasmid" evidence="3">
    <name>pb18-4</name>
</geneLocation>
<keyword evidence="1" id="KW-0472">Membrane</keyword>
<organism evidence="2 3">
    <name type="scientific">Acinetobacter indicus</name>
    <dbReference type="NCBI Taxonomy" id="756892"/>
    <lineage>
        <taxon>Bacteria</taxon>
        <taxon>Pseudomonadati</taxon>
        <taxon>Pseudomonadota</taxon>
        <taxon>Gammaproteobacteria</taxon>
        <taxon>Moraxellales</taxon>
        <taxon>Moraxellaceae</taxon>
        <taxon>Acinetobacter</taxon>
    </lineage>
</organism>
<feature type="transmembrane region" description="Helical" evidence="1">
    <location>
        <begin position="197"/>
        <end position="219"/>
    </location>
</feature>
<sequence length="461" mass="52940">MTLTADSIDSAIATLPRHYASVVNYLFGDGQLRSDTLGAILQRLELINASAAASKCVYRSGDYDTDTKFQEYIFDVIKKGAVEKTILDSPRSLLKTEISRAFKIPEFLNRCIDFELNTPDQIADVLLGTAKSAPLEQTVLRNMFVQTHVSIILLLLAVELGLPLSRENKQLYKAVKRPFVGHEIKLLFSDLWNRYKYIGLVVASFALMAFAGPQGWSLLTEPAIYLPYMDINQSVLSPKNQVLFKLYLMIIFGFMLYLIIGNKFHYLVQPDRKTNPETQEKVRKVVPAFYITLLMYLTGPAIEFFDNLNQPTHPIEAAVEKRDFKEAEQLAIKNTYWSTEQKDFVLAQLLLKQRYEMPKAEYNEKLAQYSQSIIKEYSFGRFSTEYAESYGVKRILDANNIENSLVPYESHRAVLFIWLMVLVYCFVSLAVEVDYFGIKKHRKKKRKANQTELDSNDQIKV</sequence>
<accession>A0A6C0Y7B9</accession>
<dbReference type="RefSeq" id="WP_163146700.1">
    <property type="nucleotide sequence ID" value="NZ_CP044459.1"/>
</dbReference>
<feature type="transmembrane region" description="Helical" evidence="1">
    <location>
        <begin position="143"/>
        <end position="164"/>
    </location>
</feature>
<evidence type="ECO:0000256" key="1">
    <source>
        <dbReference type="SAM" id="Phobius"/>
    </source>
</evidence>
<feature type="transmembrane region" description="Helical" evidence="1">
    <location>
        <begin position="415"/>
        <end position="437"/>
    </location>
</feature>
<keyword evidence="2" id="KW-0614">Plasmid</keyword>
<reference evidence="2 3" key="1">
    <citation type="submission" date="2019-09" db="EMBL/GenBank/DDBJ databases">
        <title>Non-baumannii Acinetobacter spp. carrying blaNDM-1 isolated in China.</title>
        <authorList>
            <person name="Cui C."/>
            <person name="Chen C."/>
            <person name="Sun J."/>
            <person name="Liu Y."/>
        </authorList>
    </citation>
    <scope>NUCLEOTIDE SEQUENCE [LARGE SCALE GENOMIC DNA]</scope>
    <source>
        <strain evidence="2 3">B18</strain>
        <plasmid evidence="3">pb18-4</plasmid>
    </source>
</reference>
<keyword evidence="1" id="KW-1133">Transmembrane helix</keyword>